<dbReference type="Gene3D" id="1.10.455.10">
    <property type="entry name" value="Ribosomal protein S7 domain"/>
    <property type="match status" value="1"/>
</dbReference>
<comment type="similarity">
    <text evidence="2">Belongs to the universal ribosomal protein uS7 family.</text>
</comment>
<dbReference type="AlphaFoldDB" id="A0A9N9GGJ8"/>
<dbReference type="Pfam" id="PF10458">
    <property type="entry name" value="Val_tRNA-synt_C"/>
    <property type="match status" value="1"/>
</dbReference>
<evidence type="ECO:0000256" key="5">
    <source>
        <dbReference type="ARBA" id="ARBA00022980"/>
    </source>
</evidence>
<reference evidence="10" key="1">
    <citation type="submission" date="2021-06" db="EMBL/GenBank/DDBJ databases">
        <authorList>
            <person name="Kallberg Y."/>
            <person name="Tangrot J."/>
            <person name="Rosling A."/>
        </authorList>
    </citation>
    <scope>NUCLEOTIDE SEQUENCE</scope>
    <source>
        <strain evidence="10">FL130A</strain>
    </source>
</reference>
<keyword evidence="5" id="KW-0689">Ribosomal protein</keyword>
<keyword evidence="7" id="KW-0175">Coiled coil</keyword>
<comment type="caution">
    <text evidence="10">The sequence shown here is derived from an EMBL/GenBank/DDBJ whole genome shotgun (WGS) entry which is preliminary data.</text>
</comment>
<dbReference type="GO" id="GO:0015935">
    <property type="term" value="C:small ribosomal subunit"/>
    <property type="evidence" value="ECO:0007669"/>
    <property type="project" value="InterPro"/>
</dbReference>
<dbReference type="Pfam" id="PF00164">
    <property type="entry name" value="Ribosom_S12_S23"/>
    <property type="match status" value="1"/>
</dbReference>
<dbReference type="PANTHER" id="PTHR11652">
    <property type="entry name" value="30S RIBOSOMAL PROTEIN S12 FAMILY MEMBER"/>
    <property type="match status" value="1"/>
</dbReference>
<dbReference type="GO" id="GO:0003735">
    <property type="term" value="F:structural constituent of ribosome"/>
    <property type="evidence" value="ECO:0007669"/>
    <property type="project" value="InterPro"/>
</dbReference>
<dbReference type="InterPro" id="IPR036823">
    <property type="entry name" value="Ribosomal_uS7_dom_sf"/>
</dbReference>
<dbReference type="InterPro" id="IPR019499">
    <property type="entry name" value="Val-tRNA_synth_tRNA-bd"/>
</dbReference>
<keyword evidence="3" id="KW-0547">Nucleotide-binding</keyword>
<dbReference type="Proteomes" id="UP000789508">
    <property type="component" value="Unassembled WGS sequence"/>
</dbReference>
<organism evidence="10 11">
    <name type="scientific">Ambispora leptoticha</name>
    <dbReference type="NCBI Taxonomy" id="144679"/>
    <lineage>
        <taxon>Eukaryota</taxon>
        <taxon>Fungi</taxon>
        <taxon>Fungi incertae sedis</taxon>
        <taxon>Mucoromycota</taxon>
        <taxon>Glomeromycotina</taxon>
        <taxon>Glomeromycetes</taxon>
        <taxon>Archaeosporales</taxon>
        <taxon>Ambisporaceae</taxon>
        <taxon>Ambispora</taxon>
    </lineage>
</organism>
<gene>
    <name evidence="10" type="ORF">ALEPTO_LOCUS8294</name>
</gene>
<evidence type="ECO:0000256" key="3">
    <source>
        <dbReference type="ARBA" id="ARBA00022741"/>
    </source>
</evidence>
<dbReference type="EMBL" id="CAJVPS010004517">
    <property type="protein sequence ID" value="CAG8604625.1"/>
    <property type="molecule type" value="Genomic_DNA"/>
</dbReference>
<proteinExistence type="inferred from homology"/>
<dbReference type="SUPFAM" id="SSF50249">
    <property type="entry name" value="Nucleic acid-binding proteins"/>
    <property type="match status" value="1"/>
</dbReference>
<dbReference type="GO" id="GO:0005737">
    <property type="term" value="C:cytoplasm"/>
    <property type="evidence" value="ECO:0007669"/>
    <property type="project" value="InterPro"/>
</dbReference>
<feature type="coiled-coil region" evidence="7">
    <location>
        <begin position="339"/>
        <end position="373"/>
    </location>
</feature>
<dbReference type="OrthoDB" id="9972728at2759"/>
<dbReference type="SUPFAM" id="SSF46589">
    <property type="entry name" value="tRNA-binding arm"/>
    <property type="match status" value="1"/>
</dbReference>
<evidence type="ECO:0000256" key="7">
    <source>
        <dbReference type="SAM" id="Coils"/>
    </source>
</evidence>
<evidence type="ECO:0000256" key="6">
    <source>
        <dbReference type="ARBA" id="ARBA00023274"/>
    </source>
</evidence>
<feature type="domain" description="Valyl-tRNA synthetase tRNA-binding arm" evidence="9">
    <location>
        <begin position="71"/>
        <end position="107"/>
    </location>
</feature>
<dbReference type="Gene3D" id="2.40.50.140">
    <property type="entry name" value="Nucleic acid-binding proteins"/>
    <property type="match status" value="1"/>
</dbReference>
<dbReference type="PRINTS" id="PR01034">
    <property type="entry name" value="RIBOSOMALS12"/>
</dbReference>
<dbReference type="InterPro" id="IPR023798">
    <property type="entry name" value="Ribosomal_uS7_dom"/>
</dbReference>
<protein>
    <submittedName>
        <fullName evidence="10">11902_t:CDS:1</fullName>
    </submittedName>
</protein>
<keyword evidence="11" id="KW-1185">Reference proteome</keyword>
<dbReference type="GO" id="GO:0006438">
    <property type="term" value="P:valyl-tRNA aminoacylation"/>
    <property type="evidence" value="ECO:0007669"/>
    <property type="project" value="InterPro"/>
</dbReference>
<dbReference type="PROSITE" id="PS00055">
    <property type="entry name" value="RIBOSOMAL_S12"/>
    <property type="match status" value="1"/>
</dbReference>
<name>A0A9N9GGJ8_9GLOM</name>
<dbReference type="Gene3D" id="1.10.287.380">
    <property type="entry name" value="Valyl-tRNA synthetase, C-terminal domain"/>
    <property type="match status" value="1"/>
</dbReference>
<keyword evidence="4" id="KW-0067">ATP-binding</keyword>
<dbReference type="InterPro" id="IPR005679">
    <property type="entry name" value="Ribosomal_uS12_bac"/>
</dbReference>
<comment type="similarity">
    <text evidence="1">Belongs to the universal ribosomal protein uS12 family.</text>
</comment>
<dbReference type="InterPro" id="IPR006032">
    <property type="entry name" value="Ribosomal_uS12"/>
</dbReference>
<accession>A0A9N9GGJ8</accession>
<evidence type="ECO:0000259" key="8">
    <source>
        <dbReference type="Pfam" id="PF00177"/>
    </source>
</evidence>
<evidence type="ECO:0000259" key="9">
    <source>
        <dbReference type="Pfam" id="PF10458"/>
    </source>
</evidence>
<dbReference type="GO" id="GO:0004832">
    <property type="term" value="F:valine-tRNA ligase activity"/>
    <property type="evidence" value="ECO:0007669"/>
    <property type="project" value="InterPro"/>
</dbReference>
<sequence length="597" mass="68400">MTNVVENKTTYLTDDESYKGIDFEDVKEKFKELTLAEGYLEVFISQRLFSELEGRVGDKQQREIQETKLYLEQEITRCEKLLGNESFVKKAPPELVEKESEKLKNSSDLEIGDYSGDQDRIFYLYSDELKSKLNKIIQKLKKPEEDILPPQKEAIYQMAKRGKEQEKNGFLVYEGAGEIHFTSTLPSFFFGDISLKEESLISRFKDKIRQSRALVCKEINQAIIETKLNFLDLEINYLELLPVNCRCEVEVNLDGTLKNPGLWQNHVENCLGRTEEELTEFKKQMLAQIQQGKNSFDSCVSSIISEIKDLCKEKGVKENSIWTTKSIERLAKTSDESTKEKLRRENQAKADRLERERLSIDEVREEVQKTIKQFLVTNSLQNSDLPEEIVEEKKVTEQKKPNSEWEFLYWGGPMPTVNQLVKNIRTPKKKKGSVKKVGVTKPKKPNSANRPYVRVVLKNKKEVTVYVPGEKHNLQEYSSVLIAGGGAQDLPGVKYHVVRGYSRGDAKGPDENFSSVIVSQLINYVMRKGEKRIATNIVYRAATEVEKSTSMPFLTVLEGAITNVKPSLETRSRKRGGSTQRIPVKVEEKRALTLALR</sequence>
<dbReference type="InterPro" id="IPR037118">
    <property type="entry name" value="Val-tRNA_synth_C_sf"/>
</dbReference>
<feature type="domain" description="Small ribosomal subunit protein uS7" evidence="8">
    <location>
        <begin position="509"/>
        <end position="597"/>
    </location>
</feature>
<dbReference type="Pfam" id="PF00177">
    <property type="entry name" value="Ribosomal_S7"/>
    <property type="match status" value="1"/>
</dbReference>
<evidence type="ECO:0000256" key="2">
    <source>
        <dbReference type="ARBA" id="ARBA00007151"/>
    </source>
</evidence>
<dbReference type="GO" id="GO:0005524">
    <property type="term" value="F:ATP binding"/>
    <property type="evidence" value="ECO:0007669"/>
    <property type="project" value="UniProtKB-KW"/>
</dbReference>
<dbReference type="InterPro" id="IPR010978">
    <property type="entry name" value="tRNA-bd_arm"/>
</dbReference>
<dbReference type="InterPro" id="IPR012340">
    <property type="entry name" value="NA-bd_OB-fold"/>
</dbReference>
<evidence type="ECO:0000256" key="4">
    <source>
        <dbReference type="ARBA" id="ARBA00022840"/>
    </source>
</evidence>
<keyword evidence="6" id="KW-0687">Ribonucleoprotein</keyword>
<dbReference type="SUPFAM" id="SSF47973">
    <property type="entry name" value="Ribosomal protein S7"/>
    <property type="match status" value="1"/>
</dbReference>
<evidence type="ECO:0000256" key="1">
    <source>
        <dbReference type="ARBA" id="ARBA00005657"/>
    </source>
</evidence>
<evidence type="ECO:0000313" key="10">
    <source>
        <dbReference type="EMBL" id="CAG8604625.1"/>
    </source>
</evidence>
<evidence type="ECO:0000313" key="11">
    <source>
        <dbReference type="Proteomes" id="UP000789508"/>
    </source>
</evidence>